<dbReference type="STRING" id="564608.C1MWP9"/>
<feature type="compositionally biased region" description="Low complexity" evidence="10">
    <location>
        <begin position="938"/>
        <end position="957"/>
    </location>
</feature>
<feature type="compositionally biased region" description="Acidic residues" evidence="10">
    <location>
        <begin position="174"/>
        <end position="183"/>
    </location>
</feature>
<evidence type="ECO:0000256" key="6">
    <source>
        <dbReference type="ARBA" id="ARBA00022794"/>
    </source>
</evidence>
<evidence type="ECO:0000256" key="2">
    <source>
        <dbReference type="ARBA" id="ARBA00009485"/>
    </source>
</evidence>
<dbReference type="Proteomes" id="UP000001876">
    <property type="component" value="Unassembled WGS sequence"/>
</dbReference>
<feature type="compositionally biased region" description="Low complexity" evidence="10">
    <location>
        <begin position="40"/>
        <end position="70"/>
    </location>
</feature>
<evidence type="ECO:0000256" key="9">
    <source>
        <dbReference type="SAM" id="Coils"/>
    </source>
</evidence>
<dbReference type="GeneID" id="9685404"/>
<dbReference type="PANTHER" id="PTHR34031:SF1">
    <property type="entry name" value="CENTROSOMAL PROTEIN OF 162 KDA"/>
    <property type="match status" value="1"/>
</dbReference>
<dbReference type="KEGG" id="mpp:MICPUCDRAFT_59206"/>
<dbReference type="GO" id="GO:0060271">
    <property type="term" value="P:cilium assembly"/>
    <property type="evidence" value="ECO:0007669"/>
    <property type="project" value="TreeGrafter"/>
</dbReference>
<feature type="coiled-coil region" evidence="9">
    <location>
        <begin position="727"/>
        <end position="754"/>
    </location>
</feature>
<proteinExistence type="inferred from homology"/>
<dbReference type="OMA" id="IAWFTEN"/>
<feature type="compositionally biased region" description="Pro residues" evidence="10">
    <location>
        <begin position="121"/>
        <end position="138"/>
    </location>
</feature>
<feature type="compositionally biased region" description="Gly residues" evidence="10">
    <location>
        <begin position="641"/>
        <end position="654"/>
    </location>
</feature>
<reference evidence="11 12" key="1">
    <citation type="journal article" date="2009" name="Science">
        <title>Green evolution and dynamic adaptations revealed by genomes of the marine picoeukaryotes Micromonas.</title>
        <authorList>
            <person name="Worden A.Z."/>
            <person name="Lee J.H."/>
            <person name="Mock T."/>
            <person name="Rouze P."/>
            <person name="Simmons M.P."/>
            <person name="Aerts A.L."/>
            <person name="Allen A.E."/>
            <person name="Cuvelier M.L."/>
            <person name="Derelle E."/>
            <person name="Everett M.V."/>
            <person name="Foulon E."/>
            <person name="Grimwood J."/>
            <person name="Gundlach H."/>
            <person name="Henrissat B."/>
            <person name="Napoli C."/>
            <person name="McDonald S.M."/>
            <person name="Parker M.S."/>
            <person name="Rombauts S."/>
            <person name="Salamov A."/>
            <person name="Von Dassow P."/>
            <person name="Badger J.H."/>
            <person name="Coutinho P.M."/>
            <person name="Demir E."/>
            <person name="Dubchak I."/>
            <person name="Gentemann C."/>
            <person name="Eikrem W."/>
            <person name="Gready J.E."/>
            <person name="John U."/>
            <person name="Lanier W."/>
            <person name="Lindquist E.A."/>
            <person name="Lucas S."/>
            <person name="Mayer K.F."/>
            <person name="Moreau H."/>
            <person name="Not F."/>
            <person name="Otillar R."/>
            <person name="Panaud O."/>
            <person name="Pangilinan J."/>
            <person name="Paulsen I."/>
            <person name="Piegu B."/>
            <person name="Poliakov A."/>
            <person name="Robbens S."/>
            <person name="Schmutz J."/>
            <person name="Toulza E."/>
            <person name="Wyss T."/>
            <person name="Zelensky A."/>
            <person name="Zhou K."/>
            <person name="Armbrust E.V."/>
            <person name="Bhattacharya D."/>
            <person name="Goodenough U.W."/>
            <person name="Van de Peer Y."/>
            <person name="Grigoriev I.V."/>
        </authorList>
    </citation>
    <scope>NUCLEOTIDE SEQUENCE [LARGE SCALE GENOMIC DNA]</scope>
    <source>
        <strain evidence="11 12">CCMP1545</strain>
    </source>
</reference>
<evidence type="ECO:0000256" key="8">
    <source>
        <dbReference type="ARBA" id="ARBA00023212"/>
    </source>
</evidence>
<keyword evidence="6" id="KW-0970">Cilium biogenesis/degradation</keyword>
<comment type="similarity">
    <text evidence="2">Belongs to the CEP162 family.</text>
</comment>
<dbReference type="GO" id="GO:0005879">
    <property type="term" value="C:axonemal microtubule"/>
    <property type="evidence" value="ECO:0007669"/>
    <property type="project" value="TreeGrafter"/>
</dbReference>
<feature type="region of interest" description="Disordered" evidence="10">
    <location>
        <begin position="1"/>
        <end position="284"/>
    </location>
</feature>
<evidence type="ECO:0000256" key="3">
    <source>
        <dbReference type="ARBA" id="ARBA00021406"/>
    </source>
</evidence>
<evidence type="ECO:0000256" key="10">
    <source>
        <dbReference type="SAM" id="MobiDB-lite"/>
    </source>
</evidence>
<feature type="compositionally biased region" description="Low complexity" evidence="10">
    <location>
        <begin position="981"/>
        <end position="994"/>
    </location>
</feature>
<evidence type="ECO:0000256" key="5">
    <source>
        <dbReference type="ARBA" id="ARBA00022701"/>
    </source>
</evidence>
<evidence type="ECO:0000256" key="7">
    <source>
        <dbReference type="ARBA" id="ARBA00023054"/>
    </source>
</evidence>
<feature type="compositionally biased region" description="Low complexity" evidence="10">
    <location>
        <begin position="184"/>
        <end position="215"/>
    </location>
</feature>
<dbReference type="InterPro" id="IPR038774">
    <property type="entry name" value="CEP162-like"/>
</dbReference>
<feature type="coiled-coil region" evidence="9">
    <location>
        <begin position="1058"/>
        <end position="1085"/>
    </location>
</feature>
<sequence length="1103" mass="115936">MVDYDDVYDDDDFEDDHDGVDVEDDADVGDAPVPSPSPSAAPSSAADANARSSASSRVVAAAPAPAVTVSDELELTASPIPSDSPGGGGPTPSPAPRLTPARGGAARSPLASQLRAGGPPGASPKPAAPSPSPAPSSAPPSSSSSVLAGGGKTKTGPSPLTGKPRVNVSIDLNTDSDDDDDDVPVAAAATTTTTTTTTTTATTSAASRPPTARRPLPTPSPDAKAKLDALRRRNRGGNGNAAAAAAAADEKPEVVARRTNPSPSPPPTTTRSSTEKKPSPVVAAARDALAAESYDGPIGVRLSSAFESTLATQNASPYADAADAHDEIPTIEAAVAEQLEHRLARQTRRLADLVRRQQARSPYTAAAAKDRADARAREETLLVALEQAEAALADERAAKEVARAALADERARNSSYGRLASGATDVRCVSVEDAEALRKEIVAQDALMRGYQKENERTVTALASAKRAAAATERALVADVNRLNGELARMKLDAEKRENGGERHLERTLRAESALATAKREHEELALELRQERDAARAACRALEAKLAGVDLSKITPGGADDYETFENKLNEINAQHAKETSELRRKIAWFTENQELVSERDGQLRRQAARIEDLDKKLAKAQRDLAKAIPAAGAPREPVGNGGGNGNTPGAGGGKKKNARWVGVGEGKSAPTTTSEDHRDQTSSNLYGILHPDDGAGAVDASAAFDAGLAKKPNSVAAMIRAVRPNHEHAEKIIALEAKVRRLQDELDAVDGEHERSLRALQQQHLRLKNAMEKRVKDAERGAVGGAAGAGKIGSTAEKKFSAPSARQLQMKVHELAGECESLREKARRAEREVVKLRSAQEKLKRHAADATRRSVDAAKASESVAVEPASKRGKLAPAVAPSSPGKRKSPSRDPESAPPSGHPATTPFDPTNPTAGLPAVVRRVGASWDDVDVDQRASAPRSASPVKPKSSPVKSKSPESLPRWDSSPGPKPKPRRRPATAAAPAPAAPNGPRARRSLDVAMGKENDTAAAASFVPAEFAARLQRLEQKAVAREAYWKGVVNEVQKAHAADAATLRKQCQRAIDAKNVQIRQFREQLSALMQAMHEQALRKSIEGGVKSAA</sequence>
<organism evidence="12">
    <name type="scientific">Micromonas pusilla (strain CCMP1545)</name>
    <name type="common">Picoplanktonic green alga</name>
    <dbReference type="NCBI Taxonomy" id="564608"/>
    <lineage>
        <taxon>Eukaryota</taxon>
        <taxon>Viridiplantae</taxon>
        <taxon>Chlorophyta</taxon>
        <taxon>Mamiellophyceae</taxon>
        <taxon>Mamiellales</taxon>
        <taxon>Mamiellaceae</taxon>
        <taxon>Micromonas</taxon>
    </lineage>
</organism>
<dbReference type="AlphaFoldDB" id="C1MWP9"/>
<evidence type="ECO:0000256" key="1">
    <source>
        <dbReference type="ARBA" id="ARBA00004114"/>
    </source>
</evidence>
<protein>
    <recommendedName>
        <fullName evidence="3">Centrosomal protein of 162 kDa</fullName>
    </recommendedName>
</protein>
<dbReference type="EMBL" id="GG663741">
    <property type="protein sequence ID" value="EEH55616.1"/>
    <property type="molecule type" value="Genomic_DNA"/>
</dbReference>
<comment type="subcellular location">
    <subcellularLocation>
        <location evidence="1">Cytoplasm</location>
        <location evidence="1">Cytoskeleton</location>
        <location evidence="1">Microtubule organizing center</location>
        <location evidence="1">Centrosome</location>
        <location evidence="1">Centriole</location>
    </subcellularLocation>
</comment>
<evidence type="ECO:0000313" key="11">
    <source>
        <dbReference type="EMBL" id="EEH55616.1"/>
    </source>
</evidence>
<keyword evidence="8" id="KW-0206">Cytoskeleton</keyword>
<evidence type="ECO:0000256" key="4">
    <source>
        <dbReference type="ARBA" id="ARBA00022490"/>
    </source>
</evidence>
<keyword evidence="7 9" id="KW-0175">Coiled coil</keyword>
<accession>C1MWP9</accession>
<gene>
    <name evidence="11" type="ORF">MICPUCDRAFT_59206</name>
</gene>
<feature type="compositionally biased region" description="Basic and acidic residues" evidence="10">
    <location>
        <begin position="841"/>
        <end position="858"/>
    </location>
</feature>
<dbReference type="PANTHER" id="PTHR34031">
    <property type="entry name" value="CENTROSOMAL PROTEIN OF 162 KDA"/>
    <property type="match status" value="1"/>
</dbReference>
<feature type="region of interest" description="Disordered" evidence="10">
    <location>
        <begin position="841"/>
        <end position="1002"/>
    </location>
</feature>
<evidence type="ECO:0000313" key="12">
    <source>
        <dbReference type="Proteomes" id="UP000001876"/>
    </source>
</evidence>
<feature type="region of interest" description="Disordered" evidence="10">
    <location>
        <begin position="631"/>
        <end position="661"/>
    </location>
</feature>
<feature type="coiled-coil region" evidence="9">
    <location>
        <begin position="515"/>
        <end position="625"/>
    </location>
</feature>
<dbReference type="OrthoDB" id="2157184at2759"/>
<keyword evidence="4" id="KW-0963">Cytoplasm</keyword>
<dbReference type="RefSeq" id="XP_003059664.1">
    <property type="nucleotide sequence ID" value="XM_003059618.1"/>
</dbReference>
<name>C1MWP9_MICPC</name>
<keyword evidence="5" id="KW-0493">Microtubule</keyword>
<feature type="compositionally biased region" description="Acidic residues" evidence="10">
    <location>
        <begin position="1"/>
        <end position="28"/>
    </location>
</feature>
<keyword evidence="12" id="KW-1185">Reference proteome</keyword>
<dbReference type="GO" id="GO:0005814">
    <property type="term" value="C:centriole"/>
    <property type="evidence" value="ECO:0007669"/>
    <property type="project" value="UniProtKB-SubCell"/>
</dbReference>